<evidence type="ECO:0000313" key="3">
    <source>
        <dbReference type="Proteomes" id="UP000663873"/>
    </source>
</evidence>
<sequence length="114" mass="12566">MILPAGAILSFRSTDYISADANDGILLQGANVGSNLHNYDQYTCHMNSIRATSLSQPYIQRVQLTSQIHPLNRILSGSEVSTNLICQYPIQIKEIKIPFVLCPNELAIATVTFT</sequence>
<name>A0A821Q8X1_9BILA</name>
<organism evidence="2 3">
    <name type="scientific">Rotaria socialis</name>
    <dbReference type="NCBI Taxonomy" id="392032"/>
    <lineage>
        <taxon>Eukaryota</taxon>
        <taxon>Metazoa</taxon>
        <taxon>Spiralia</taxon>
        <taxon>Gnathifera</taxon>
        <taxon>Rotifera</taxon>
        <taxon>Eurotatoria</taxon>
        <taxon>Bdelloidea</taxon>
        <taxon>Philodinida</taxon>
        <taxon>Philodinidae</taxon>
        <taxon>Rotaria</taxon>
    </lineage>
</organism>
<dbReference type="AlphaFoldDB" id="A0A821Q8X1"/>
<dbReference type="EMBL" id="CAJOBP010052980">
    <property type="protein sequence ID" value="CAF4820296.1"/>
    <property type="molecule type" value="Genomic_DNA"/>
</dbReference>
<evidence type="ECO:0000313" key="2">
    <source>
        <dbReference type="EMBL" id="CAF4820296.1"/>
    </source>
</evidence>
<dbReference type="Proteomes" id="UP000663873">
    <property type="component" value="Unassembled WGS sequence"/>
</dbReference>
<feature type="non-terminal residue" evidence="2">
    <location>
        <position position="114"/>
    </location>
</feature>
<dbReference type="Pfam" id="PF25560">
    <property type="entry name" value="DUF7932"/>
    <property type="match status" value="1"/>
</dbReference>
<keyword evidence="3" id="KW-1185">Reference proteome</keyword>
<reference evidence="2" key="1">
    <citation type="submission" date="2021-02" db="EMBL/GenBank/DDBJ databases">
        <authorList>
            <person name="Nowell W R."/>
        </authorList>
    </citation>
    <scope>NUCLEOTIDE SEQUENCE</scope>
</reference>
<protein>
    <recommendedName>
        <fullName evidence="1">DUF7932 domain-containing protein</fullName>
    </recommendedName>
</protein>
<comment type="caution">
    <text evidence="2">The sequence shown here is derived from an EMBL/GenBank/DDBJ whole genome shotgun (WGS) entry which is preliminary data.</text>
</comment>
<feature type="domain" description="DUF7932" evidence="1">
    <location>
        <begin position="1"/>
        <end position="88"/>
    </location>
</feature>
<gene>
    <name evidence="2" type="ORF">UJA718_LOCUS42134</name>
</gene>
<dbReference type="InterPro" id="IPR057692">
    <property type="entry name" value="DUF7932"/>
</dbReference>
<evidence type="ECO:0000259" key="1">
    <source>
        <dbReference type="Pfam" id="PF25560"/>
    </source>
</evidence>
<accession>A0A821Q8X1</accession>
<proteinExistence type="predicted"/>